<dbReference type="InterPro" id="IPR039425">
    <property type="entry name" value="RNA_pol_sigma-70-like"/>
</dbReference>
<protein>
    <recommendedName>
        <fullName evidence="6">RNA polymerase sigma-70 region 2 domain-containing protein</fullName>
    </recommendedName>
</protein>
<evidence type="ECO:0000256" key="2">
    <source>
        <dbReference type="ARBA" id="ARBA00023015"/>
    </source>
</evidence>
<keyword evidence="2" id="KW-0805">Transcription regulation</keyword>
<dbReference type="Gene3D" id="1.10.10.10">
    <property type="entry name" value="Winged helix-like DNA-binding domain superfamily/Winged helix DNA-binding domain"/>
    <property type="match status" value="1"/>
</dbReference>
<dbReference type="GO" id="GO:0006352">
    <property type="term" value="P:DNA-templated transcription initiation"/>
    <property type="evidence" value="ECO:0007669"/>
    <property type="project" value="InterPro"/>
</dbReference>
<keyword evidence="4" id="KW-0804">Transcription</keyword>
<dbReference type="InterPro" id="IPR014331">
    <property type="entry name" value="RNA_pol_sigma70_ECF_RHOBA"/>
</dbReference>
<dbReference type="InterPro" id="IPR013325">
    <property type="entry name" value="RNA_pol_sigma_r2"/>
</dbReference>
<dbReference type="GO" id="GO:0016987">
    <property type="term" value="F:sigma factor activity"/>
    <property type="evidence" value="ECO:0007669"/>
    <property type="project" value="UniProtKB-KW"/>
</dbReference>
<keyword evidence="5" id="KW-0175">Coiled coil</keyword>
<feature type="coiled-coil region" evidence="5">
    <location>
        <begin position="82"/>
        <end position="109"/>
    </location>
</feature>
<evidence type="ECO:0000259" key="6">
    <source>
        <dbReference type="Pfam" id="PF04542"/>
    </source>
</evidence>
<dbReference type="NCBIfam" id="TIGR02989">
    <property type="entry name" value="Sig-70_gvs1"/>
    <property type="match status" value="1"/>
</dbReference>
<reference evidence="7" key="1">
    <citation type="submission" date="2018-06" db="EMBL/GenBank/DDBJ databases">
        <authorList>
            <person name="Zhirakovskaya E."/>
        </authorList>
    </citation>
    <scope>NUCLEOTIDE SEQUENCE</scope>
</reference>
<dbReference type="EMBL" id="UOGL01000590">
    <property type="protein sequence ID" value="VAX41823.1"/>
    <property type="molecule type" value="Genomic_DNA"/>
</dbReference>
<gene>
    <name evidence="7" type="ORF">MNBD_PLANCTO02-573</name>
</gene>
<evidence type="ECO:0000256" key="3">
    <source>
        <dbReference type="ARBA" id="ARBA00023082"/>
    </source>
</evidence>
<dbReference type="NCBIfam" id="TIGR02937">
    <property type="entry name" value="sigma70-ECF"/>
    <property type="match status" value="1"/>
</dbReference>
<dbReference type="PANTHER" id="PTHR43133:SF51">
    <property type="entry name" value="RNA POLYMERASE SIGMA FACTOR"/>
    <property type="match status" value="1"/>
</dbReference>
<feature type="domain" description="RNA polymerase sigma-70 region 2" evidence="6">
    <location>
        <begin position="1"/>
        <end position="68"/>
    </location>
</feature>
<dbReference type="SUPFAM" id="SSF88659">
    <property type="entry name" value="Sigma3 and sigma4 domains of RNA polymerase sigma factors"/>
    <property type="match status" value="1"/>
</dbReference>
<dbReference type="Pfam" id="PF04542">
    <property type="entry name" value="Sigma70_r2"/>
    <property type="match status" value="1"/>
</dbReference>
<organism evidence="7">
    <name type="scientific">hydrothermal vent metagenome</name>
    <dbReference type="NCBI Taxonomy" id="652676"/>
    <lineage>
        <taxon>unclassified sequences</taxon>
        <taxon>metagenomes</taxon>
        <taxon>ecological metagenomes</taxon>
    </lineage>
</organism>
<sequence length="162" mass="19182">MFTQYQRRLYLHILSQVASPVDAEEVLQETNVVIWRKYHQFEMGTNFWAWVCQISNYETLRFRSRKHRDKLRFSDQFVELIAEEAEQTAELTEQRLAALSNCMKKLREKDRQIIQMRYAPGANGKSTAETLGRPINSFYQSLGRIRRALLECIQREITTESS</sequence>
<evidence type="ECO:0000313" key="7">
    <source>
        <dbReference type="EMBL" id="VAX41823.1"/>
    </source>
</evidence>
<dbReference type="Gene3D" id="1.10.1740.10">
    <property type="match status" value="1"/>
</dbReference>
<dbReference type="InterPro" id="IPR014284">
    <property type="entry name" value="RNA_pol_sigma-70_dom"/>
</dbReference>
<evidence type="ECO:0000256" key="4">
    <source>
        <dbReference type="ARBA" id="ARBA00023163"/>
    </source>
</evidence>
<dbReference type="AlphaFoldDB" id="A0A3B1DXI6"/>
<dbReference type="InterPro" id="IPR036388">
    <property type="entry name" value="WH-like_DNA-bd_sf"/>
</dbReference>
<accession>A0A3B1DXI6</accession>
<comment type="similarity">
    <text evidence="1">Belongs to the sigma-70 factor family. ECF subfamily.</text>
</comment>
<evidence type="ECO:0000256" key="1">
    <source>
        <dbReference type="ARBA" id="ARBA00010641"/>
    </source>
</evidence>
<proteinExistence type="inferred from homology"/>
<dbReference type="InterPro" id="IPR007627">
    <property type="entry name" value="RNA_pol_sigma70_r2"/>
</dbReference>
<dbReference type="SUPFAM" id="SSF88946">
    <property type="entry name" value="Sigma2 domain of RNA polymerase sigma factors"/>
    <property type="match status" value="1"/>
</dbReference>
<evidence type="ECO:0000256" key="5">
    <source>
        <dbReference type="SAM" id="Coils"/>
    </source>
</evidence>
<keyword evidence="3" id="KW-0731">Sigma factor</keyword>
<name>A0A3B1DXI6_9ZZZZ</name>
<dbReference type="InterPro" id="IPR013324">
    <property type="entry name" value="RNA_pol_sigma_r3/r4-like"/>
</dbReference>
<dbReference type="PANTHER" id="PTHR43133">
    <property type="entry name" value="RNA POLYMERASE ECF-TYPE SIGMA FACTO"/>
    <property type="match status" value="1"/>
</dbReference>